<dbReference type="SUPFAM" id="SSF47413">
    <property type="entry name" value="lambda repressor-like DNA-binding domains"/>
    <property type="match status" value="1"/>
</dbReference>
<dbReference type="PANTHER" id="PTHR40661:SF3">
    <property type="entry name" value="FELS-1 PROPHAGE TRANSCRIPTIONAL REGULATOR"/>
    <property type="match status" value="1"/>
</dbReference>
<dbReference type="EMBL" id="SHGT01000019">
    <property type="protein sequence ID" value="TAA13594.1"/>
    <property type="molecule type" value="Genomic_DNA"/>
</dbReference>
<dbReference type="CDD" id="cd00093">
    <property type="entry name" value="HTH_XRE"/>
    <property type="match status" value="1"/>
</dbReference>
<dbReference type="InterPro" id="IPR015927">
    <property type="entry name" value="Peptidase_S24_S26A/B/C"/>
</dbReference>
<dbReference type="GO" id="GO:0003677">
    <property type="term" value="F:DNA binding"/>
    <property type="evidence" value="ECO:0007669"/>
    <property type="project" value="UniProtKB-KW"/>
</dbReference>
<dbReference type="Gene3D" id="2.10.109.10">
    <property type="entry name" value="Umud Fragment, subunit A"/>
    <property type="match status" value="1"/>
</dbReference>
<protein>
    <submittedName>
        <fullName evidence="5">XRE family transcriptional regulator</fullName>
    </submittedName>
</protein>
<dbReference type="OrthoDB" id="2220167at2"/>
<dbReference type="InterPro" id="IPR001387">
    <property type="entry name" value="Cro/C1-type_HTH"/>
</dbReference>
<organism evidence="5 6">
    <name type="scientific">Streptococcus parasuis</name>
    <dbReference type="NCBI Taxonomy" id="1501662"/>
    <lineage>
        <taxon>Bacteria</taxon>
        <taxon>Bacillati</taxon>
        <taxon>Bacillota</taxon>
        <taxon>Bacilli</taxon>
        <taxon>Lactobacillales</taxon>
        <taxon>Streptococcaceae</taxon>
        <taxon>Streptococcus</taxon>
    </lineage>
</organism>
<sequence>MILGEILKEYRSKHSLSMDKFSELSGLTKGYISMLEKNQHPKTKKALLPTLDTLEKVAKGMSISVGELIEQLDTNQDIALTITPGQFKLFQQPIHPQVQLLDKELQEPFHSQWLAFGQEQLLAMRETSQTNILQMDDYRDRVELAVPGKVSAGTGYWQDTDLNNLVSFFRDDIPDSHTYDTIAQVVGDSMAPQIQDGDYLFIRLTPHIPLNAIGIFSVNGENFVKKFKGDYLQSLNPDYDDIYLNADDDIRPIGQVVAIYK</sequence>
<dbReference type="Pfam" id="PF00717">
    <property type="entry name" value="Peptidase_S24"/>
    <property type="match status" value="1"/>
</dbReference>
<evidence type="ECO:0000256" key="2">
    <source>
        <dbReference type="ARBA" id="ARBA00023125"/>
    </source>
</evidence>
<dbReference type="RefSeq" id="WP_130554889.1">
    <property type="nucleotide sequence ID" value="NZ_SHGT01000019.1"/>
</dbReference>
<dbReference type="Gene3D" id="1.10.260.40">
    <property type="entry name" value="lambda repressor-like DNA-binding domains"/>
    <property type="match status" value="1"/>
</dbReference>
<evidence type="ECO:0000259" key="4">
    <source>
        <dbReference type="PROSITE" id="PS50943"/>
    </source>
</evidence>
<dbReference type="InterPro" id="IPR036286">
    <property type="entry name" value="LexA/Signal_pep-like_sf"/>
</dbReference>
<keyword evidence="2" id="KW-0238">DNA-binding</keyword>
<dbReference type="InterPro" id="IPR039418">
    <property type="entry name" value="LexA-like"/>
</dbReference>
<dbReference type="AlphaFoldDB" id="A0A4Q8L1R4"/>
<evidence type="ECO:0000256" key="3">
    <source>
        <dbReference type="ARBA" id="ARBA00023163"/>
    </source>
</evidence>
<gene>
    <name evidence="5" type="ORF">EXW74_04515</name>
</gene>
<comment type="caution">
    <text evidence="5">The sequence shown here is derived from an EMBL/GenBank/DDBJ whole genome shotgun (WGS) entry which is preliminary data.</text>
</comment>
<dbReference type="PROSITE" id="PS50943">
    <property type="entry name" value="HTH_CROC1"/>
    <property type="match status" value="1"/>
</dbReference>
<accession>A0A4Q8L1R4</accession>
<keyword evidence="1" id="KW-0805">Transcription regulation</keyword>
<dbReference type="PANTHER" id="PTHR40661">
    <property type="match status" value="1"/>
</dbReference>
<feature type="domain" description="HTH cro/C1-type" evidence="4">
    <location>
        <begin position="7"/>
        <end position="68"/>
    </location>
</feature>
<dbReference type="CDD" id="cd06529">
    <property type="entry name" value="S24_LexA-like"/>
    <property type="match status" value="1"/>
</dbReference>
<evidence type="ECO:0000313" key="6">
    <source>
        <dbReference type="Proteomes" id="UP000291525"/>
    </source>
</evidence>
<evidence type="ECO:0000256" key="1">
    <source>
        <dbReference type="ARBA" id="ARBA00023015"/>
    </source>
</evidence>
<evidence type="ECO:0000313" key="5">
    <source>
        <dbReference type="EMBL" id="TAA13594.1"/>
    </source>
</evidence>
<keyword evidence="3" id="KW-0804">Transcription</keyword>
<proteinExistence type="predicted"/>
<dbReference type="SUPFAM" id="SSF51306">
    <property type="entry name" value="LexA/Signal peptidase"/>
    <property type="match status" value="1"/>
</dbReference>
<dbReference type="InterPro" id="IPR010982">
    <property type="entry name" value="Lambda_DNA-bd_dom_sf"/>
</dbReference>
<reference evidence="5 6" key="1">
    <citation type="submission" date="2019-02" db="EMBL/GenBank/DDBJ databases">
        <title>First genome of the species Streptococcus parasuis.</title>
        <authorList>
            <person name="Stevens M.J.A."/>
            <person name="Stephan R."/>
        </authorList>
    </citation>
    <scope>NUCLEOTIDE SEQUENCE [LARGE SCALE GENOMIC DNA]</scope>
    <source>
        <strain evidence="5 6">4253</strain>
    </source>
</reference>
<name>A0A4Q8L1R4_9STRE</name>
<dbReference type="Proteomes" id="UP000291525">
    <property type="component" value="Unassembled WGS sequence"/>
</dbReference>
<dbReference type="SMART" id="SM00530">
    <property type="entry name" value="HTH_XRE"/>
    <property type="match status" value="1"/>
</dbReference>